<proteinExistence type="predicted"/>
<dbReference type="PANTHER" id="PTHR48483">
    <property type="entry name" value="INTERLEUKIN-27 SUBUNIT BETA"/>
    <property type="match status" value="1"/>
</dbReference>
<evidence type="ECO:0000313" key="3">
    <source>
        <dbReference type="Proteomes" id="UP000324091"/>
    </source>
</evidence>
<evidence type="ECO:0000313" key="2">
    <source>
        <dbReference type="EMBL" id="TWW58082.1"/>
    </source>
</evidence>
<organism evidence="2 3">
    <name type="scientific">Takifugu flavidus</name>
    <name type="common">sansaifugu</name>
    <dbReference type="NCBI Taxonomy" id="433684"/>
    <lineage>
        <taxon>Eukaryota</taxon>
        <taxon>Metazoa</taxon>
        <taxon>Chordata</taxon>
        <taxon>Craniata</taxon>
        <taxon>Vertebrata</taxon>
        <taxon>Euteleostomi</taxon>
        <taxon>Actinopterygii</taxon>
        <taxon>Neopterygii</taxon>
        <taxon>Teleostei</taxon>
        <taxon>Neoteleostei</taxon>
        <taxon>Acanthomorphata</taxon>
        <taxon>Eupercaria</taxon>
        <taxon>Tetraodontiformes</taxon>
        <taxon>Tetradontoidea</taxon>
        <taxon>Tetraodontidae</taxon>
        <taxon>Takifugu</taxon>
    </lineage>
</organism>
<name>A0A5C6MS40_9TELE</name>
<protein>
    <recommendedName>
        <fullName evidence="1">Fibronectin type-III domain-containing protein</fullName>
    </recommendedName>
</protein>
<comment type="caution">
    <text evidence="2">The sequence shown here is derived from an EMBL/GenBank/DDBJ whole genome shotgun (WGS) entry which is preliminary data.</text>
</comment>
<dbReference type="Proteomes" id="UP000324091">
    <property type="component" value="Chromosome 7"/>
</dbReference>
<dbReference type="Gene3D" id="2.60.40.10">
    <property type="entry name" value="Immunoglobulins"/>
    <property type="match status" value="2"/>
</dbReference>
<dbReference type="InterPro" id="IPR003961">
    <property type="entry name" value="FN3_dom"/>
</dbReference>
<gene>
    <name evidence="2" type="ORF">D4764_07G0008010</name>
</gene>
<feature type="domain" description="Fibronectin type-III" evidence="1">
    <location>
        <begin position="253"/>
        <end position="352"/>
    </location>
</feature>
<dbReference type="InterPro" id="IPR053073">
    <property type="entry name" value="IL11/IL27_subunit_beta"/>
</dbReference>
<dbReference type="PANTHER" id="PTHR48483:SF1">
    <property type="entry name" value="INTERLEUKIN-12 RECEPTOR SUBUNIT BETA-1-RELATED"/>
    <property type="match status" value="1"/>
</dbReference>
<reference evidence="2 3" key="1">
    <citation type="submission" date="2019-04" db="EMBL/GenBank/DDBJ databases">
        <title>Chromosome genome assembly for Takifugu flavidus.</title>
        <authorList>
            <person name="Xiao S."/>
        </authorList>
    </citation>
    <scope>NUCLEOTIDE SEQUENCE [LARGE SCALE GENOMIC DNA]</scope>
    <source>
        <strain evidence="2">HTHZ2018</strain>
        <tissue evidence="2">Muscle</tissue>
    </source>
</reference>
<dbReference type="SUPFAM" id="SSF49265">
    <property type="entry name" value="Fibronectin type III"/>
    <property type="match status" value="2"/>
</dbReference>
<accession>A0A5C6MS40</accession>
<dbReference type="EMBL" id="RHFK02000020">
    <property type="protein sequence ID" value="TWW58082.1"/>
    <property type="molecule type" value="Genomic_DNA"/>
</dbReference>
<dbReference type="InterPro" id="IPR013783">
    <property type="entry name" value="Ig-like_fold"/>
</dbReference>
<dbReference type="Pfam" id="PF00041">
    <property type="entry name" value="fn3"/>
    <property type="match status" value="1"/>
</dbReference>
<dbReference type="PROSITE" id="PS50853">
    <property type="entry name" value="FN3"/>
    <property type="match status" value="1"/>
</dbReference>
<dbReference type="CDD" id="cd00063">
    <property type="entry name" value="FN3"/>
    <property type="match status" value="1"/>
</dbReference>
<dbReference type="AlphaFoldDB" id="A0A5C6MS40"/>
<sequence length="366" mass="41164">MSWLKGDLTLGWTAVQDHPALAEVRFRRMANTSLINSTYQMTVENLLKHTAYQIQIRHRSIRVLNPLWSDWSPVVTVPAELHQQPVVSIETKVVNGSRKLRLTWMMPLQAGAPSHPPKDPTTYVSLLCLVNISVIAKNAVGVSPTAVASVGQIEKVDLKTCDSTQLVLENTTGKELTITVELYEFQDGDWRPAEVITSTKRNKNETMKDYIYYLYFEHRCPGRKPRTDKMCVFYHKEGGESIFTHRCVDVEFRSQNLWTSGFLTNSPTLSACLGKRFPSRAFVVSLSHYRLCSIKINSEEKDEVCYNVSASVTEHRFENLTPGSKYNISLAAATGAGEGPRVFRIVNTLPESHVTGNDLDDLNALI</sequence>
<dbReference type="InterPro" id="IPR036116">
    <property type="entry name" value="FN3_sf"/>
</dbReference>
<keyword evidence="3" id="KW-1185">Reference proteome</keyword>
<evidence type="ECO:0000259" key="1">
    <source>
        <dbReference type="PROSITE" id="PS50853"/>
    </source>
</evidence>